<feature type="region of interest" description="Disordered" evidence="1">
    <location>
        <begin position="1"/>
        <end position="30"/>
    </location>
</feature>
<keyword evidence="3" id="KW-1185">Reference proteome</keyword>
<accession>A0A8K0X335</accession>
<dbReference type="OrthoDB" id="432685at2759"/>
<organism evidence="2 3">
    <name type="scientific">Plectosphaerella cucumerina</name>
    <dbReference type="NCBI Taxonomy" id="40658"/>
    <lineage>
        <taxon>Eukaryota</taxon>
        <taxon>Fungi</taxon>
        <taxon>Dikarya</taxon>
        <taxon>Ascomycota</taxon>
        <taxon>Pezizomycotina</taxon>
        <taxon>Sordariomycetes</taxon>
        <taxon>Hypocreomycetidae</taxon>
        <taxon>Glomerellales</taxon>
        <taxon>Plectosphaerellaceae</taxon>
        <taxon>Plectosphaerella</taxon>
    </lineage>
</organism>
<reference evidence="2" key="1">
    <citation type="journal article" date="2021" name="Nat. Commun.">
        <title>Genetic determinants of endophytism in the Arabidopsis root mycobiome.</title>
        <authorList>
            <person name="Mesny F."/>
            <person name="Miyauchi S."/>
            <person name="Thiergart T."/>
            <person name="Pickel B."/>
            <person name="Atanasova L."/>
            <person name="Karlsson M."/>
            <person name="Huettel B."/>
            <person name="Barry K.W."/>
            <person name="Haridas S."/>
            <person name="Chen C."/>
            <person name="Bauer D."/>
            <person name="Andreopoulos W."/>
            <person name="Pangilinan J."/>
            <person name="LaButti K."/>
            <person name="Riley R."/>
            <person name="Lipzen A."/>
            <person name="Clum A."/>
            <person name="Drula E."/>
            <person name="Henrissat B."/>
            <person name="Kohler A."/>
            <person name="Grigoriev I.V."/>
            <person name="Martin F.M."/>
            <person name="Hacquard S."/>
        </authorList>
    </citation>
    <scope>NUCLEOTIDE SEQUENCE</scope>
    <source>
        <strain evidence="2">MPI-CAGE-AT-0016</strain>
    </source>
</reference>
<evidence type="ECO:0000313" key="3">
    <source>
        <dbReference type="Proteomes" id="UP000813385"/>
    </source>
</evidence>
<feature type="region of interest" description="Disordered" evidence="1">
    <location>
        <begin position="52"/>
        <end position="83"/>
    </location>
</feature>
<gene>
    <name evidence="2" type="ORF">B0T11DRAFT_299458</name>
</gene>
<dbReference type="EMBL" id="JAGPXD010000004">
    <property type="protein sequence ID" value="KAH7358387.1"/>
    <property type="molecule type" value="Genomic_DNA"/>
</dbReference>
<comment type="caution">
    <text evidence="2">The sequence shown here is derived from an EMBL/GenBank/DDBJ whole genome shotgun (WGS) entry which is preliminary data.</text>
</comment>
<evidence type="ECO:0000313" key="2">
    <source>
        <dbReference type="EMBL" id="KAH7358387.1"/>
    </source>
</evidence>
<protein>
    <submittedName>
        <fullName evidence="2">Uncharacterized protein</fullName>
    </submittedName>
</protein>
<dbReference type="AlphaFoldDB" id="A0A8K0X335"/>
<feature type="compositionally biased region" description="Pro residues" evidence="1">
    <location>
        <begin position="1"/>
        <end position="11"/>
    </location>
</feature>
<dbReference type="Proteomes" id="UP000813385">
    <property type="component" value="Unassembled WGS sequence"/>
</dbReference>
<name>A0A8K0X335_9PEZI</name>
<evidence type="ECO:0000256" key="1">
    <source>
        <dbReference type="SAM" id="MobiDB-lite"/>
    </source>
</evidence>
<proteinExistence type="predicted"/>
<sequence length="286" mass="30503">MTQPPPSPLPCCPREARGPARTGGELRLPLHDAPYSVPGLAVHDDGGFESTPNLATSVTMPRRPLSGRFSSPRASSMPGGAANGVGGWRRSWWKRGELREVSGGVPALSTGGHMGGRQDLKGGLLLTFDPPVWRPSRVSVPGNRGRSPVTEGCAGACQDAQLYPPTCHLTAGYSAIFQLAQGVLSDPSDKTKINLVCGLGNDSDIMFKDLRDVTPPTLQAQTRARISRSRVNLERDSRSRASESILGGELRLDMEGLLCDKIKVPGQSFAKITYEDAGDVKAPYTS</sequence>